<dbReference type="Proteomes" id="UP000022611">
    <property type="component" value="Unassembled WGS sequence"/>
</dbReference>
<comment type="caution">
    <text evidence="3">The sequence shown here is derived from an EMBL/GenBank/DDBJ whole genome shotgun (WGS) entry which is preliminary data.</text>
</comment>
<dbReference type="InterPro" id="IPR023631">
    <property type="entry name" value="Amidase_dom"/>
</dbReference>
<dbReference type="InterPro" id="IPR006311">
    <property type="entry name" value="TAT_signal"/>
</dbReference>
<dbReference type="GO" id="GO:0003824">
    <property type="term" value="F:catalytic activity"/>
    <property type="evidence" value="ECO:0007669"/>
    <property type="project" value="InterPro"/>
</dbReference>
<dbReference type="InterPro" id="IPR036928">
    <property type="entry name" value="AS_sf"/>
</dbReference>
<dbReference type="PROSITE" id="PS00571">
    <property type="entry name" value="AMIDASES"/>
    <property type="match status" value="1"/>
</dbReference>
<dbReference type="Gene3D" id="3.90.1300.10">
    <property type="entry name" value="Amidase signature (AS) domain"/>
    <property type="match status" value="1"/>
</dbReference>
<dbReference type="HOGENOM" id="CLU_009600_0_4_6"/>
<dbReference type="AlphaFoldDB" id="A0A010RX30"/>
<dbReference type="PANTHER" id="PTHR11895">
    <property type="entry name" value="TRANSAMIDASE"/>
    <property type="match status" value="1"/>
</dbReference>
<dbReference type="PROSITE" id="PS51318">
    <property type="entry name" value="TAT"/>
    <property type="match status" value="1"/>
</dbReference>
<dbReference type="SUPFAM" id="SSF75304">
    <property type="entry name" value="Amidase signature (AS) enzymes"/>
    <property type="match status" value="1"/>
</dbReference>
<dbReference type="InterPro" id="IPR000120">
    <property type="entry name" value="Amidase"/>
</dbReference>
<gene>
    <name evidence="3" type="ORF">HK44_007040</name>
</gene>
<evidence type="ECO:0000313" key="4">
    <source>
        <dbReference type="Proteomes" id="UP000022611"/>
    </source>
</evidence>
<dbReference type="EMBL" id="AFOY02000015">
    <property type="protein sequence ID" value="EXF93434.1"/>
    <property type="molecule type" value="Genomic_DNA"/>
</dbReference>
<organism evidence="3 4">
    <name type="scientific">Pseudomonas fluorescens HK44</name>
    <dbReference type="NCBI Taxonomy" id="1042209"/>
    <lineage>
        <taxon>Bacteria</taxon>
        <taxon>Pseudomonadati</taxon>
        <taxon>Pseudomonadota</taxon>
        <taxon>Gammaproteobacteria</taxon>
        <taxon>Pseudomonadales</taxon>
        <taxon>Pseudomonadaceae</taxon>
        <taxon>Pseudomonas</taxon>
    </lineage>
</organism>
<evidence type="ECO:0000256" key="1">
    <source>
        <dbReference type="ARBA" id="ARBA00009199"/>
    </source>
</evidence>
<protein>
    <submittedName>
        <fullName evidence="3">Amidase</fullName>
    </submittedName>
</protein>
<dbReference type="InterPro" id="IPR020556">
    <property type="entry name" value="Amidase_CS"/>
</dbReference>
<dbReference type="PATRIC" id="fig|1042209.11.peg.3787"/>
<comment type="similarity">
    <text evidence="1">Belongs to the amidase family.</text>
</comment>
<dbReference type="Pfam" id="PF01425">
    <property type="entry name" value="Amidase"/>
    <property type="match status" value="1"/>
</dbReference>
<reference evidence="3 4" key="1">
    <citation type="journal article" date="2011" name="J. Bacteriol.">
        <title>Draft genome sequence of the polycyclic aromatic hydrocarbon-degrading, genetically engineered bioluminescent bioreporter Pseudomonas fluorescens HK44.</title>
        <authorList>
            <person name="Chauhan A."/>
            <person name="Layton A.C."/>
            <person name="Williams D.E."/>
            <person name="Smartt A.E."/>
            <person name="Ripp S."/>
            <person name="Karpinets T.V."/>
            <person name="Brown S.D."/>
            <person name="Sayler G.S."/>
        </authorList>
    </citation>
    <scope>NUCLEOTIDE SEQUENCE [LARGE SCALE GENOMIC DNA]</scope>
    <source>
        <strain evidence="3 4">HK44</strain>
    </source>
</reference>
<dbReference type="RefSeq" id="WP_019690315.1">
    <property type="nucleotide sequence ID" value="NZ_AFOY02000015.1"/>
</dbReference>
<dbReference type="eggNOG" id="COG0154">
    <property type="taxonomic scope" value="Bacteria"/>
</dbReference>
<accession>A0A010RX30</accession>
<sequence>MENSVLPAADTPAPEQATGWSRRHVLKAGALTLGAGLIGRFADAKSAGVSASDYAGMDAWAMAQAVRAGEISAEDLLAAAMGRCDAINPRVNAVIMRHDAYAQALLVARRAAGESAKGPLAGVPVLLKDLNTYLEGTTTTNGSRLFKDAPAALHTSTLIARYQAAGAVPFGKTAAPEFGLTTTTESQLWGQTRNPWNLAMSAGGSSGGAASAVAAGILPVAHATDGGGSIRIPASYCGVVGLKPSRYRTPSGPGRFEGWFGASVGNVVSRSVRDTALFLDAGQGHEPGSPYWLAPLVRPFVDEVGRDPGRLRVALVRESLTGAALDPAVAKVLDDSVKLLLSLGHEIEDLRLPIQPQQLFGAHGSVTATALLSMVHDREQVLGRALNPDELENITKVVLSRAEKVTGEVLFRARQSFETISASMEQQFERFDVILSPVTANLTPELGMLALSQPWESYAQRAAGSAGFTVLANVSGQPAISLPLGMSDNGLPIGMMFTARIGAEDVLLRLAGQLEQTRPWAARRAAV</sequence>
<dbReference type="PANTHER" id="PTHR11895:SF7">
    <property type="entry name" value="GLUTAMYL-TRNA(GLN) AMIDOTRANSFERASE SUBUNIT A, MITOCHONDRIAL"/>
    <property type="match status" value="1"/>
</dbReference>
<evidence type="ECO:0000313" key="3">
    <source>
        <dbReference type="EMBL" id="EXF93434.1"/>
    </source>
</evidence>
<evidence type="ECO:0000259" key="2">
    <source>
        <dbReference type="Pfam" id="PF01425"/>
    </source>
</evidence>
<feature type="domain" description="Amidase" evidence="2">
    <location>
        <begin position="75"/>
        <end position="508"/>
    </location>
</feature>
<proteinExistence type="inferred from homology"/>
<name>A0A010RX30_PSEFL</name>